<dbReference type="PRINTS" id="PR00037">
    <property type="entry name" value="HTHLACR"/>
</dbReference>
<dbReference type="InterPro" id="IPR036390">
    <property type="entry name" value="WH_DNA-bd_sf"/>
</dbReference>
<dbReference type="SMART" id="SM01134">
    <property type="entry name" value="DeoRC"/>
    <property type="match status" value="1"/>
</dbReference>
<dbReference type="Pfam" id="PF08220">
    <property type="entry name" value="HTH_DeoR"/>
    <property type="match status" value="1"/>
</dbReference>
<dbReference type="CDD" id="cd00090">
    <property type="entry name" value="HTH_ARSR"/>
    <property type="match status" value="1"/>
</dbReference>
<dbReference type="InterPro" id="IPR011991">
    <property type="entry name" value="ArsR-like_HTH"/>
</dbReference>
<dbReference type="Gene3D" id="1.10.10.10">
    <property type="entry name" value="Winged helix-like DNA-binding domain superfamily/Winged helix DNA-binding domain"/>
    <property type="match status" value="1"/>
</dbReference>
<organism evidence="6 7">
    <name type="scientific">Sphingobacterium phlebotomi</name>
    <dbReference type="NCBI Taxonomy" id="2605433"/>
    <lineage>
        <taxon>Bacteria</taxon>
        <taxon>Pseudomonadati</taxon>
        <taxon>Bacteroidota</taxon>
        <taxon>Sphingobacteriia</taxon>
        <taxon>Sphingobacteriales</taxon>
        <taxon>Sphingobacteriaceae</taxon>
        <taxon>Sphingobacterium</taxon>
    </lineage>
</organism>
<dbReference type="GO" id="GO:0003700">
    <property type="term" value="F:DNA-binding transcription factor activity"/>
    <property type="evidence" value="ECO:0007669"/>
    <property type="project" value="InterPro"/>
</dbReference>
<dbReference type="InterPro" id="IPR037171">
    <property type="entry name" value="NagB/RpiA_transferase-like"/>
</dbReference>
<gene>
    <name evidence="6" type="ORF">FXV77_18640</name>
</gene>
<evidence type="ECO:0000259" key="5">
    <source>
        <dbReference type="PROSITE" id="PS51000"/>
    </source>
</evidence>
<dbReference type="PANTHER" id="PTHR30363:SF4">
    <property type="entry name" value="GLYCEROL-3-PHOSPHATE REGULON REPRESSOR"/>
    <property type="match status" value="1"/>
</dbReference>
<protein>
    <submittedName>
        <fullName evidence="6">DeoR/GlpR transcriptional regulator</fullName>
    </submittedName>
</protein>
<reference evidence="6 7" key="1">
    <citation type="submission" date="2019-08" db="EMBL/GenBank/DDBJ databases">
        <title>Phlebobacter frassis gen. nov. sp. nov., a new member of family Sphingobacteriaceae isolated from sand fly rearing media.</title>
        <authorList>
            <person name="Kakumanu M.L."/>
            <person name="Marayati B.F."/>
            <person name="Wada-Katsumata A."/>
            <person name="Wasserberg G."/>
            <person name="Schal C."/>
            <person name="Apperson C.S."/>
            <person name="Ponnusamy L."/>
        </authorList>
    </citation>
    <scope>NUCLEOTIDE SEQUENCE [LARGE SCALE GENOMIC DNA]</scope>
    <source>
        <strain evidence="6 7">SSI9</strain>
    </source>
</reference>
<evidence type="ECO:0000256" key="1">
    <source>
        <dbReference type="ARBA" id="ARBA00022491"/>
    </source>
</evidence>
<feature type="domain" description="HTH deoR-type" evidence="5">
    <location>
        <begin position="3"/>
        <end position="58"/>
    </location>
</feature>
<dbReference type="AlphaFoldDB" id="A0A5D4GV82"/>
<dbReference type="PROSITE" id="PS00894">
    <property type="entry name" value="HTH_DEOR_1"/>
    <property type="match status" value="1"/>
</dbReference>
<evidence type="ECO:0000256" key="2">
    <source>
        <dbReference type="ARBA" id="ARBA00023015"/>
    </source>
</evidence>
<dbReference type="Proteomes" id="UP000322362">
    <property type="component" value="Unassembled WGS sequence"/>
</dbReference>
<dbReference type="Gene3D" id="3.40.50.1360">
    <property type="match status" value="1"/>
</dbReference>
<dbReference type="SUPFAM" id="SSF100950">
    <property type="entry name" value="NagB/RpiA/CoA transferase-like"/>
    <property type="match status" value="1"/>
</dbReference>
<evidence type="ECO:0000313" key="6">
    <source>
        <dbReference type="EMBL" id="TYR32626.1"/>
    </source>
</evidence>
<dbReference type="EMBL" id="VTAV01000018">
    <property type="protein sequence ID" value="TYR32626.1"/>
    <property type="molecule type" value="Genomic_DNA"/>
</dbReference>
<name>A0A5D4GV82_9SPHI</name>
<keyword evidence="2" id="KW-0805">Transcription regulation</keyword>
<dbReference type="RefSeq" id="WP_148920754.1">
    <property type="nucleotide sequence ID" value="NZ_VTAV01000018.1"/>
</dbReference>
<dbReference type="GO" id="GO:0003677">
    <property type="term" value="F:DNA binding"/>
    <property type="evidence" value="ECO:0007669"/>
    <property type="project" value="UniProtKB-KW"/>
</dbReference>
<keyword evidence="7" id="KW-1185">Reference proteome</keyword>
<evidence type="ECO:0000313" key="7">
    <source>
        <dbReference type="Proteomes" id="UP000322362"/>
    </source>
</evidence>
<dbReference type="PANTHER" id="PTHR30363">
    <property type="entry name" value="HTH-TYPE TRANSCRIPTIONAL REGULATOR SRLR-RELATED"/>
    <property type="match status" value="1"/>
</dbReference>
<keyword evidence="1" id="KW-0678">Repressor</keyword>
<dbReference type="Pfam" id="PF00455">
    <property type="entry name" value="DeoRC"/>
    <property type="match status" value="1"/>
</dbReference>
<sequence length="249" mass="27496">MLKEERLKIILREINLHNKVLSTDLSELLQVSEDTVRRDLKELTEAGLVTKVHGGAISNSLVTPFQQQETVYGSEAKKVIAEKAISLLKKDQVILIEGGTTIQAFAKVTPKNLNLHFFTISPQTAIALAENNDAIVNTIGGRLHKDSYLHTGADVVNQLKDIRANICVLGANGFSAEQGLSDIDWEIVQAKKAMIQSSKTTVVMCISEKLNSNRKFIVSSIEQIDYLITELPADSPFLEPYRKVGVKIL</sequence>
<dbReference type="InterPro" id="IPR014036">
    <property type="entry name" value="DeoR-like_C"/>
</dbReference>
<dbReference type="PROSITE" id="PS51000">
    <property type="entry name" value="HTH_DEOR_2"/>
    <property type="match status" value="1"/>
</dbReference>
<dbReference type="SMART" id="SM00420">
    <property type="entry name" value="HTH_DEOR"/>
    <property type="match status" value="1"/>
</dbReference>
<dbReference type="SUPFAM" id="SSF46785">
    <property type="entry name" value="Winged helix' DNA-binding domain"/>
    <property type="match status" value="1"/>
</dbReference>
<keyword evidence="4" id="KW-0804">Transcription</keyword>
<dbReference type="InterPro" id="IPR050313">
    <property type="entry name" value="Carb_Metab_HTH_regulators"/>
</dbReference>
<comment type="caution">
    <text evidence="6">The sequence shown here is derived from an EMBL/GenBank/DDBJ whole genome shotgun (WGS) entry which is preliminary data.</text>
</comment>
<proteinExistence type="predicted"/>
<evidence type="ECO:0000256" key="3">
    <source>
        <dbReference type="ARBA" id="ARBA00023125"/>
    </source>
</evidence>
<accession>A0A5D4GV82</accession>
<dbReference type="InterPro" id="IPR018356">
    <property type="entry name" value="Tscrpt_reg_HTH_DeoR_CS"/>
</dbReference>
<dbReference type="InterPro" id="IPR036388">
    <property type="entry name" value="WH-like_DNA-bd_sf"/>
</dbReference>
<dbReference type="InterPro" id="IPR001034">
    <property type="entry name" value="DeoR_HTH"/>
</dbReference>
<evidence type="ECO:0000256" key="4">
    <source>
        <dbReference type="ARBA" id="ARBA00023163"/>
    </source>
</evidence>
<keyword evidence="3" id="KW-0238">DNA-binding</keyword>